<dbReference type="EMBL" id="GL876974">
    <property type="protein sequence ID" value="KLU90219.1"/>
    <property type="molecule type" value="Genomic_DNA"/>
</dbReference>
<reference evidence="2" key="3">
    <citation type="submission" date="2011-03" db="EMBL/GenBank/DDBJ databases">
        <title>Annotation of Magnaporthe poae ATCC 64411.</title>
        <authorList>
            <person name="Ma L.-J."/>
            <person name="Dead R."/>
            <person name="Young S.K."/>
            <person name="Zeng Q."/>
            <person name="Gargeya S."/>
            <person name="Fitzgerald M."/>
            <person name="Haas B."/>
            <person name="Abouelleil A."/>
            <person name="Alvarado L."/>
            <person name="Arachchi H.M."/>
            <person name="Berlin A."/>
            <person name="Brown A."/>
            <person name="Chapman S.B."/>
            <person name="Chen Z."/>
            <person name="Dunbar C."/>
            <person name="Freedman E."/>
            <person name="Gearin G."/>
            <person name="Gellesch M."/>
            <person name="Goldberg J."/>
            <person name="Griggs A."/>
            <person name="Gujja S."/>
            <person name="Heiman D."/>
            <person name="Howarth C."/>
            <person name="Larson L."/>
            <person name="Lui A."/>
            <person name="MacDonald P.J.P."/>
            <person name="Mehta T."/>
            <person name="Montmayeur A."/>
            <person name="Murphy C."/>
            <person name="Neiman D."/>
            <person name="Pearson M."/>
            <person name="Priest M."/>
            <person name="Roberts A."/>
            <person name="Saif S."/>
            <person name="Shea T."/>
            <person name="Shenoy N."/>
            <person name="Sisk P."/>
            <person name="Stolte C."/>
            <person name="Sykes S."/>
            <person name="Yandava C."/>
            <person name="Wortman J."/>
            <person name="Nusbaum C."/>
            <person name="Birren B."/>
        </authorList>
    </citation>
    <scope>NUCLEOTIDE SEQUENCE</scope>
    <source>
        <strain evidence="2">ATCC 64411</strain>
    </source>
</reference>
<feature type="compositionally biased region" description="Polar residues" evidence="1">
    <location>
        <begin position="124"/>
        <end position="134"/>
    </location>
</feature>
<name>A0A0C4E9A4_MAGP6</name>
<sequence length="205" mass="22983">MPQDPPWPLPSPAINHSCITPAARPISHCPKTDSKASSPGLCDPRRCQQRHALFREGNASLVFVYLDCDTPSKHKKKLVRAAIKPNEDDLALINGLAYYEHKRRLAAASGWLWHANCEHQSSRSSTDLQTTTVGRSHGRAWGRPTPLVRTDKDGDQFLSRAFGGVELQPLGRFTWGDEGHTRGDPITVEEAKRLLEQYGRREDLR</sequence>
<dbReference type="EMBL" id="ADBL01002248">
    <property type="status" value="NOT_ANNOTATED_CDS"/>
    <property type="molecule type" value="Genomic_DNA"/>
</dbReference>
<feature type="region of interest" description="Disordered" evidence="1">
    <location>
        <begin position="124"/>
        <end position="143"/>
    </location>
</feature>
<reference evidence="2" key="1">
    <citation type="submission" date="2010-05" db="EMBL/GenBank/DDBJ databases">
        <title>The Genome Sequence of Magnaporthe poae strain ATCC 64411.</title>
        <authorList>
            <consortium name="The Broad Institute Genome Sequencing Platform"/>
            <consortium name="Broad Institute Genome Sequencing Center for Infectious Disease"/>
            <person name="Ma L.-J."/>
            <person name="Dead R."/>
            <person name="Young S."/>
            <person name="Zeng Q."/>
            <person name="Koehrsen M."/>
            <person name="Alvarado L."/>
            <person name="Berlin A."/>
            <person name="Chapman S.B."/>
            <person name="Chen Z."/>
            <person name="Freedman E."/>
            <person name="Gellesch M."/>
            <person name="Goldberg J."/>
            <person name="Griggs A."/>
            <person name="Gujja S."/>
            <person name="Heilman E.R."/>
            <person name="Heiman D."/>
            <person name="Hepburn T."/>
            <person name="Howarth C."/>
            <person name="Jen D."/>
            <person name="Larson L."/>
            <person name="Mehta T."/>
            <person name="Neiman D."/>
            <person name="Pearson M."/>
            <person name="Roberts A."/>
            <person name="Saif S."/>
            <person name="Shea T."/>
            <person name="Shenoy N."/>
            <person name="Sisk P."/>
            <person name="Stolte C."/>
            <person name="Sykes S."/>
            <person name="Walk T."/>
            <person name="White J."/>
            <person name="Yandava C."/>
            <person name="Haas B."/>
            <person name="Nusbaum C."/>
            <person name="Birren B."/>
        </authorList>
    </citation>
    <scope>NUCLEOTIDE SEQUENCE</scope>
    <source>
        <strain evidence="2">ATCC 64411</strain>
    </source>
</reference>
<reference evidence="3" key="4">
    <citation type="journal article" date="2015" name="G3 (Bethesda)">
        <title>Genome sequences of three phytopathogenic species of the Magnaporthaceae family of fungi.</title>
        <authorList>
            <person name="Okagaki L.H."/>
            <person name="Nunes C.C."/>
            <person name="Sailsbery J."/>
            <person name="Clay B."/>
            <person name="Brown D."/>
            <person name="John T."/>
            <person name="Oh Y."/>
            <person name="Young N."/>
            <person name="Fitzgerald M."/>
            <person name="Haas B.J."/>
            <person name="Zeng Q."/>
            <person name="Young S."/>
            <person name="Adiconis X."/>
            <person name="Fan L."/>
            <person name="Levin J.Z."/>
            <person name="Mitchell T.K."/>
            <person name="Okubara P.A."/>
            <person name="Farman M.L."/>
            <person name="Kohn L.M."/>
            <person name="Birren B."/>
            <person name="Ma L.-J."/>
            <person name="Dean R.A."/>
        </authorList>
    </citation>
    <scope>NUCLEOTIDE SEQUENCE</scope>
    <source>
        <strain evidence="3">ATCC 64411 / 73-15</strain>
    </source>
</reference>
<evidence type="ECO:0000313" key="2">
    <source>
        <dbReference type="EMBL" id="KLU90219.1"/>
    </source>
</evidence>
<accession>A0A0C4E9A4</accession>
<keyword evidence="4" id="KW-1185">Reference proteome</keyword>
<evidence type="ECO:0000313" key="3">
    <source>
        <dbReference type="EnsemblFungi" id="MAPG_09183T0"/>
    </source>
</evidence>
<organism evidence="3 4">
    <name type="scientific">Magnaporthiopsis poae (strain ATCC 64411 / 73-15)</name>
    <name type="common">Kentucky bluegrass fungus</name>
    <name type="synonym">Magnaporthe poae</name>
    <dbReference type="NCBI Taxonomy" id="644358"/>
    <lineage>
        <taxon>Eukaryota</taxon>
        <taxon>Fungi</taxon>
        <taxon>Dikarya</taxon>
        <taxon>Ascomycota</taxon>
        <taxon>Pezizomycotina</taxon>
        <taxon>Sordariomycetes</taxon>
        <taxon>Sordariomycetidae</taxon>
        <taxon>Magnaporthales</taxon>
        <taxon>Magnaporthaceae</taxon>
        <taxon>Magnaporthiopsis</taxon>
    </lineage>
</organism>
<gene>
    <name evidence="2" type="ORF">MAPG_09183</name>
</gene>
<evidence type="ECO:0000313" key="4">
    <source>
        <dbReference type="Proteomes" id="UP000011715"/>
    </source>
</evidence>
<dbReference type="Proteomes" id="UP000011715">
    <property type="component" value="Unassembled WGS sequence"/>
</dbReference>
<dbReference type="VEuPathDB" id="FungiDB:MAPG_09183"/>
<evidence type="ECO:0000256" key="1">
    <source>
        <dbReference type="SAM" id="MobiDB-lite"/>
    </source>
</evidence>
<proteinExistence type="predicted"/>
<protein>
    <submittedName>
        <fullName evidence="2 3">Uncharacterized protein</fullName>
    </submittedName>
</protein>
<dbReference type="AlphaFoldDB" id="A0A0C4E9A4"/>
<dbReference type="EnsemblFungi" id="MAPG_09183T0">
    <property type="protein sequence ID" value="MAPG_09183T0"/>
    <property type="gene ID" value="MAPG_09183"/>
</dbReference>
<reference evidence="3" key="5">
    <citation type="submission" date="2015-06" db="UniProtKB">
        <authorList>
            <consortium name="EnsemblFungi"/>
        </authorList>
    </citation>
    <scope>IDENTIFICATION</scope>
    <source>
        <strain evidence="3">ATCC 64411</strain>
    </source>
</reference>
<reference evidence="4" key="2">
    <citation type="submission" date="2010-05" db="EMBL/GenBank/DDBJ databases">
        <title>The genome sequence of Magnaporthe poae strain ATCC 64411.</title>
        <authorList>
            <person name="Ma L.-J."/>
            <person name="Dead R."/>
            <person name="Young S."/>
            <person name="Zeng Q."/>
            <person name="Koehrsen M."/>
            <person name="Alvarado L."/>
            <person name="Berlin A."/>
            <person name="Chapman S.B."/>
            <person name="Chen Z."/>
            <person name="Freedman E."/>
            <person name="Gellesch M."/>
            <person name="Goldberg J."/>
            <person name="Griggs A."/>
            <person name="Gujja S."/>
            <person name="Heilman E.R."/>
            <person name="Heiman D."/>
            <person name="Hepburn T."/>
            <person name="Howarth C."/>
            <person name="Jen D."/>
            <person name="Larson L."/>
            <person name="Mehta T."/>
            <person name="Neiman D."/>
            <person name="Pearson M."/>
            <person name="Roberts A."/>
            <person name="Saif S."/>
            <person name="Shea T."/>
            <person name="Shenoy N."/>
            <person name="Sisk P."/>
            <person name="Stolte C."/>
            <person name="Sykes S."/>
            <person name="Walk T."/>
            <person name="White J."/>
            <person name="Yandava C."/>
            <person name="Haas B."/>
            <person name="Nusbaum C."/>
            <person name="Birren B."/>
        </authorList>
    </citation>
    <scope>NUCLEOTIDE SEQUENCE [LARGE SCALE GENOMIC DNA]</scope>
    <source>
        <strain evidence="4">ATCC 64411 / 73-15</strain>
    </source>
</reference>